<dbReference type="SMART" id="SM00710">
    <property type="entry name" value="PbH1"/>
    <property type="match status" value="7"/>
</dbReference>
<name>X1KLA6_9ZZZZ</name>
<dbReference type="InterPro" id="IPR051550">
    <property type="entry name" value="SCF-Subunits/Alg-Epimerases"/>
</dbReference>
<evidence type="ECO:0000256" key="2">
    <source>
        <dbReference type="ARBA" id="ARBA00022737"/>
    </source>
</evidence>
<comment type="pathway">
    <text evidence="1">Protein modification; protein ubiquitination.</text>
</comment>
<dbReference type="Pfam" id="PF13229">
    <property type="entry name" value="Beta_helix"/>
    <property type="match status" value="1"/>
</dbReference>
<reference evidence="5" key="1">
    <citation type="journal article" date="2014" name="Front. Microbiol.">
        <title>High frequency of phylogenetically diverse reductive dehalogenase-homologous genes in deep subseafloor sedimentary metagenomes.</title>
        <authorList>
            <person name="Kawai M."/>
            <person name="Futagami T."/>
            <person name="Toyoda A."/>
            <person name="Takaki Y."/>
            <person name="Nishi S."/>
            <person name="Hori S."/>
            <person name="Arai W."/>
            <person name="Tsubouchi T."/>
            <person name="Morono Y."/>
            <person name="Uchiyama I."/>
            <person name="Ito T."/>
            <person name="Fujiyama A."/>
            <person name="Inagaki F."/>
            <person name="Takami H."/>
        </authorList>
    </citation>
    <scope>NUCLEOTIDE SEQUENCE</scope>
    <source>
        <strain evidence="5">Expedition CK06-06</strain>
    </source>
</reference>
<dbReference type="EMBL" id="BARV01008760">
    <property type="protein sequence ID" value="GAI07857.1"/>
    <property type="molecule type" value="Genomic_DNA"/>
</dbReference>
<dbReference type="Gene3D" id="2.160.20.10">
    <property type="entry name" value="Single-stranded right-handed beta-helix, Pectin lyase-like"/>
    <property type="match status" value="2"/>
</dbReference>
<evidence type="ECO:0000313" key="5">
    <source>
        <dbReference type="EMBL" id="GAI07857.1"/>
    </source>
</evidence>
<dbReference type="NCBIfam" id="TIGR03804">
    <property type="entry name" value="para_beta_helix"/>
    <property type="match status" value="2"/>
</dbReference>
<organism evidence="5">
    <name type="scientific">marine sediment metagenome</name>
    <dbReference type="NCBI Taxonomy" id="412755"/>
    <lineage>
        <taxon>unclassified sequences</taxon>
        <taxon>metagenomes</taxon>
        <taxon>ecological metagenomes</taxon>
    </lineage>
</organism>
<dbReference type="PANTHER" id="PTHR22990:SF15">
    <property type="entry name" value="F-BOX ONLY PROTEIN 10"/>
    <property type="match status" value="1"/>
</dbReference>
<keyword evidence="2" id="KW-0677">Repeat</keyword>
<gene>
    <name evidence="5" type="ORF">S06H3_17512</name>
</gene>
<dbReference type="InterPro" id="IPR039448">
    <property type="entry name" value="Beta_helix"/>
</dbReference>
<comment type="caution">
    <text evidence="5">The sequence shown here is derived from an EMBL/GenBank/DDBJ whole genome shotgun (WGS) entry which is preliminary data.</text>
</comment>
<dbReference type="SUPFAM" id="SSF51126">
    <property type="entry name" value="Pectin lyase-like"/>
    <property type="match status" value="1"/>
</dbReference>
<evidence type="ECO:0000256" key="1">
    <source>
        <dbReference type="ARBA" id="ARBA00004906"/>
    </source>
</evidence>
<protein>
    <recommendedName>
        <fullName evidence="4">Right handed beta helix domain-containing protein</fullName>
    </recommendedName>
</protein>
<accession>X1KLA6</accession>
<evidence type="ECO:0000256" key="3">
    <source>
        <dbReference type="ARBA" id="ARBA00022786"/>
    </source>
</evidence>
<dbReference type="InterPro" id="IPR011050">
    <property type="entry name" value="Pectin_lyase_fold/virulence"/>
</dbReference>
<dbReference type="AlphaFoldDB" id="X1KLA6"/>
<dbReference type="PANTHER" id="PTHR22990">
    <property type="entry name" value="F-BOX ONLY PROTEIN"/>
    <property type="match status" value="1"/>
</dbReference>
<sequence length="317" mass="34866">GWYNNYADIADPSWYYEDRIPEEDGVDIASVIDTEEYADGVGTEVVPPTGITIYVDDDNTEGPWDGTPEHPYKYIQDGIDNATAGDTIYVLNGTYHENVLVNKTVDLVGESRENTVVDGSESGTVVYITANNVSISTFTITNGEYGIYISSSSNNITNCVCYDNFAGSPSLPWEKGIGIRIGGQSSNNIIMNSVCYNNSAIGIGGYGIQLYKSSNNSIINCTLYNNSAMIGGCGTHLLGSSYNNFTNCNFYNNTREGIFLSESPYNNFTNCNAYNNDYIGIHLTLMITFSEYSNNNNFTNCNSYNNEYGIIFTCSMR</sequence>
<dbReference type="InterPro" id="IPR006626">
    <property type="entry name" value="PbH1"/>
</dbReference>
<feature type="domain" description="Right handed beta helix" evidence="4">
    <location>
        <begin position="204"/>
        <end position="312"/>
    </location>
</feature>
<evidence type="ECO:0000259" key="4">
    <source>
        <dbReference type="Pfam" id="PF13229"/>
    </source>
</evidence>
<feature type="non-terminal residue" evidence="5">
    <location>
        <position position="1"/>
    </location>
</feature>
<dbReference type="InterPro" id="IPR012334">
    <property type="entry name" value="Pectin_lyas_fold"/>
</dbReference>
<proteinExistence type="predicted"/>
<keyword evidence="3" id="KW-0833">Ubl conjugation pathway</keyword>
<dbReference type="InterPro" id="IPR022441">
    <property type="entry name" value="Para_beta_helix_rpt-2"/>
</dbReference>